<evidence type="ECO:0000313" key="4">
    <source>
        <dbReference type="EMBL" id="AFH59634.2"/>
    </source>
</evidence>
<feature type="region of interest" description="Disordered" evidence="1">
    <location>
        <begin position="174"/>
        <end position="229"/>
    </location>
</feature>
<keyword evidence="2" id="KW-0472">Membrane</keyword>
<protein>
    <recommendedName>
        <fullName evidence="3">DUF58 domain-containing protein</fullName>
    </recommendedName>
</protein>
<feature type="transmembrane region" description="Helical" evidence="2">
    <location>
        <begin position="31"/>
        <end position="50"/>
    </location>
</feature>
<keyword evidence="2" id="KW-0812">Transmembrane</keyword>
<dbReference type="InterPro" id="IPR002881">
    <property type="entry name" value="DUF58"/>
</dbReference>
<dbReference type="OrthoDB" id="140416at2"/>
<gene>
    <name evidence="4" type="ORF">B2K_02645</name>
</gene>
<organism evidence="4 5">
    <name type="scientific">Paenibacillus mucilaginosus K02</name>
    <dbReference type="NCBI Taxonomy" id="997761"/>
    <lineage>
        <taxon>Bacteria</taxon>
        <taxon>Bacillati</taxon>
        <taxon>Bacillota</taxon>
        <taxon>Bacilli</taxon>
        <taxon>Bacillales</taxon>
        <taxon>Paenibacillaceae</taxon>
        <taxon>Paenibacillus</taxon>
    </lineage>
</organism>
<evidence type="ECO:0000256" key="1">
    <source>
        <dbReference type="SAM" id="MobiDB-lite"/>
    </source>
</evidence>
<dbReference type="PANTHER" id="PTHR34351:SF1">
    <property type="entry name" value="SLR1927 PROTEIN"/>
    <property type="match status" value="1"/>
</dbReference>
<dbReference type="RefSeq" id="WP_016362268.1">
    <property type="nucleotide sequence ID" value="NC_017672.3"/>
</dbReference>
<reference evidence="4 5" key="1">
    <citation type="submission" date="2013-06" db="EMBL/GenBank/DDBJ databases">
        <title>Complete genome sequence of Paenibacillus mucilaginosus K02.</title>
        <authorList>
            <person name="Xiao B."/>
            <person name="Sun L."/>
            <person name="Xiao L."/>
            <person name="Lian B."/>
        </authorList>
    </citation>
    <scope>NUCLEOTIDE SEQUENCE [LARGE SCALE GENOMIC DNA]</scope>
    <source>
        <strain evidence="4 5">K02</strain>
    </source>
</reference>
<feature type="domain" description="DUF58" evidence="3">
    <location>
        <begin position="275"/>
        <end position="383"/>
    </location>
</feature>
<evidence type="ECO:0000259" key="3">
    <source>
        <dbReference type="Pfam" id="PF01882"/>
    </source>
</evidence>
<dbReference type="Pfam" id="PF01882">
    <property type="entry name" value="DUF58"/>
    <property type="match status" value="1"/>
</dbReference>
<name>I0BB87_9BACL</name>
<dbReference type="Proteomes" id="UP000007392">
    <property type="component" value="Chromosome"/>
</dbReference>
<dbReference type="HOGENOM" id="CLU_557625_0_0_9"/>
<keyword evidence="2" id="KW-1133">Transmembrane helix</keyword>
<proteinExistence type="predicted"/>
<dbReference type="KEGG" id="pmw:B2K_02645"/>
<dbReference type="AlphaFoldDB" id="I0BB87"/>
<dbReference type="PANTHER" id="PTHR34351">
    <property type="entry name" value="SLR1927 PROTEIN-RELATED"/>
    <property type="match status" value="1"/>
</dbReference>
<sequence>MRSVLLFLGWLAGAGWSAAWAFLWGGRTAWFTFYAMAFLLLYTGGLLWSARRGVRVEAGQGSGAAPVSGEEQDRTVEHGDPVHLIYSVRLPSGWAPGIWVLLEEAWVHQGTGERHLVRMASPLRRSGADLQGGLPPLRRGCYRREVQEVRLSDAFGLLQVKVGVVERTAAAADKVRTGEPGGQAASLESALPGEKKAARTGAMTDSRRGAVSGKNAGQPAGWAAASDDDPTGGGQIWVLPRCHSAAAWPAGSLGDGRPVQRRAWSAAEAPQLSGTRPYAPGDPLRRIHWRSSARTGDLRAKELEPPGPGRQLVLLDAAGAGGSKGAALWADPLLTAAAEAAAGLLRRSLAEGRRVRLAVSDAQGSAAEAQGSARLAGLLRLLAAVPRGGAAEDSGGGGFAALVLREARSAAGGALTLVTARADAQLPQVLRRLPKGAAGVVFVHGPGELPEHVHAWKRQLEALGCPVTLVPAGTAPVPVPAEEGGARHAVWGT</sequence>
<accession>I0BB87</accession>
<dbReference type="EMBL" id="CP003422">
    <property type="protein sequence ID" value="AFH59634.2"/>
    <property type="molecule type" value="Genomic_DNA"/>
</dbReference>
<evidence type="ECO:0000313" key="5">
    <source>
        <dbReference type="Proteomes" id="UP000007392"/>
    </source>
</evidence>
<evidence type="ECO:0000256" key="2">
    <source>
        <dbReference type="SAM" id="Phobius"/>
    </source>
</evidence>